<dbReference type="AlphaFoldDB" id="A0A1H6KA21"/>
<evidence type="ECO:0000313" key="4">
    <source>
        <dbReference type="Proteomes" id="UP000198555"/>
    </source>
</evidence>
<organism evidence="3 4">
    <name type="scientific">Epilithonimonas hominis</name>
    <dbReference type="NCBI Taxonomy" id="420404"/>
    <lineage>
        <taxon>Bacteria</taxon>
        <taxon>Pseudomonadati</taxon>
        <taxon>Bacteroidota</taxon>
        <taxon>Flavobacteriia</taxon>
        <taxon>Flavobacteriales</taxon>
        <taxon>Weeksellaceae</taxon>
        <taxon>Chryseobacterium group</taxon>
        <taxon>Epilithonimonas</taxon>
    </lineage>
</organism>
<dbReference type="Pfam" id="PF18962">
    <property type="entry name" value="Por_Secre_tail"/>
    <property type="match status" value="1"/>
</dbReference>
<keyword evidence="4" id="KW-1185">Reference proteome</keyword>
<sequence length="357" mass="39774">MQKNIMLSVFLCIASQAQITYQSTDFAAIGTSVSLGNSQNLVAFNFAQAGANVIWDFSSIQSTGNSISEFVNPTSQGNYRTIWCLYHSYFLNCASQFNNAFNLAAPLPADYSLGGYSISDAYVFYQKSTSRLLAKMYAAQVDLNGTNTPLIIEYTQPDVLYQFPITFGDSYTNPNSISMDFTNLGYNMQVASIGTRQNTVEGWGKLLIPNKTFDSTLKLKSVSDRNITVTYQGNPTTQNVREVSYQWFSKDSKVPVLTVTGTETNGIFVPANAQYLYFPDLGISETENDKKLLIYPNPVRNVIKTDIPEKDIVSIKIYDANGRMIGNSLDVSLLTQGNYILRISTKDKLFEGKFIKR</sequence>
<evidence type="ECO:0000313" key="3">
    <source>
        <dbReference type="EMBL" id="SEH70215.1"/>
    </source>
</evidence>
<evidence type="ECO:0000256" key="1">
    <source>
        <dbReference type="ARBA" id="ARBA00022729"/>
    </source>
</evidence>
<gene>
    <name evidence="3" type="ORF">SAMN05421793_12133</name>
</gene>
<dbReference type="STRING" id="420404.SAMN05421793_12133"/>
<name>A0A1H6KA21_9FLAO</name>
<proteinExistence type="predicted"/>
<accession>A0A1H6KA21</accession>
<dbReference type="RefSeq" id="WP_089770145.1">
    <property type="nucleotide sequence ID" value="NZ_FNWX01000021.1"/>
</dbReference>
<dbReference type="EMBL" id="FNWX01000021">
    <property type="protein sequence ID" value="SEH70215.1"/>
    <property type="molecule type" value="Genomic_DNA"/>
</dbReference>
<protein>
    <submittedName>
        <fullName evidence="3">Por secretion system C-terminal sorting domain-containing protein</fullName>
    </submittedName>
</protein>
<evidence type="ECO:0000259" key="2">
    <source>
        <dbReference type="Pfam" id="PF18962"/>
    </source>
</evidence>
<feature type="domain" description="Secretion system C-terminal sorting" evidence="2">
    <location>
        <begin position="294"/>
        <end position="353"/>
    </location>
</feature>
<dbReference type="Proteomes" id="UP000198555">
    <property type="component" value="Unassembled WGS sequence"/>
</dbReference>
<keyword evidence="1" id="KW-0732">Signal</keyword>
<dbReference type="NCBIfam" id="TIGR04183">
    <property type="entry name" value="Por_Secre_tail"/>
    <property type="match status" value="1"/>
</dbReference>
<dbReference type="InterPro" id="IPR026444">
    <property type="entry name" value="Secre_tail"/>
</dbReference>
<reference evidence="4" key="1">
    <citation type="submission" date="2016-10" db="EMBL/GenBank/DDBJ databases">
        <authorList>
            <person name="Varghese N."/>
            <person name="Submissions S."/>
        </authorList>
    </citation>
    <scope>NUCLEOTIDE SEQUENCE [LARGE SCALE GENOMIC DNA]</scope>
    <source>
        <strain evidence="4">DSM 19326</strain>
    </source>
</reference>